<comment type="caution">
    <text evidence="2">The sequence shown here is derived from an EMBL/GenBank/DDBJ whole genome shotgun (WGS) entry which is preliminary data.</text>
</comment>
<organism evidence="2 3">
    <name type="scientific">Pleuronectes platessa</name>
    <name type="common">European plaice</name>
    <dbReference type="NCBI Taxonomy" id="8262"/>
    <lineage>
        <taxon>Eukaryota</taxon>
        <taxon>Metazoa</taxon>
        <taxon>Chordata</taxon>
        <taxon>Craniata</taxon>
        <taxon>Vertebrata</taxon>
        <taxon>Euteleostomi</taxon>
        <taxon>Actinopterygii</taxon>
        <taxon>Neopterygii</taxon>
        <taxon>Teleostei</taxon>
        <taxon>Neoteleostei</taxon>
        <taxon>Acanthomorphata</taxon>
        <taxon>Carangaria</taxon>
        <taxon>Pleuronectiformes</taxon>
        <taxon>Pleuronectoidei</taxon>
        <taxon>Pleuronectidae</taxon>
        <taxon>Pleuronectes</taxon>
    </lineage>
</organism>
<evidence type="ECO:0000313" key="2">
    <source>
        <dbReference type="EMBL" id="CAB1413514.1"/>
    </source>
</evidence>
<feature type="region of interest" description="Disordered" evidence="1">
    <location>
        <begin position="87"/>
        <end position="111"/>
    </location>
</feature>
<name>A0A9N7TK89_PLEPL</name>
<sequence length="111" mass="12676">MVTSSAESLELNWEEKPVKLAWIQTGWKDKWCSLLLESSSPTAVTEISLWEDDRWHWAVDRLRWGGMKAISSNSQETVNFVAEVGRLNREQPHRKPPRASAVITEEPGGRC</sequence>
<proteinExistence type="predicted"/>
<protein>
    <submittedName>
        <fullName evidence="2">Uncharacterized protein</fullName>
    </submittedName>
</protein>
<reference evidence="2" key="1">
    <citation type="submission" date="2020-03" db="EMBL/GenBank/DDBJ databases">
        <authorList>
            <person name="Weist P."/>
        </authorList>
    </citation>
    <scope>NUCLEOTIDE SEQUENCE</scope>
</reference>
<evidence type="ECO:0000313" key="3">
    <source>
        <dbReference type="Proteomes" id="UP001153269"/>
    </source>
</evidence>
<evidence type="ECO:0000256" key="1">
    <source>
        <dbReference type="SAM" id="MobiDB-lite"/>
    </source>
</evidence>
<dbReference type="AlphaFoldDB" id="A0A9N7TK89"/>
<dbReference type="Proteomes" id="UP001153269">
    <property type="component" value="Unassembled WGS sequence"/>
</dbReference>
<keyword evidence="3" id="KW-1185">Reference proteome</keyword>
<gene>
    <name evidence="2" type="ORF">PLEPLA_LOCUS1214</name>
</gene>
<dbReference type="EMBL" id="CADEAL010000058">
    <property type="protein sequence ID" value="CAB1413514.1"/>
    <property type="molecule type" value="Genomic_DNA"/>
</dbReference>
<accession>A0A9N7TK89</accession>